<evidence type="ECO:0000256" key="2">
    <source>
        <dbReference type="ARBA" id="ARBA00011006"/>
    </source>
</evidence>
<gene>
    <name evidence="8" type="ORF">UR96_C0047G0016</name>
</gene>
<comment type="caution">
    <text evidence="8">The sequence shown here is derived from an EMBL/GenBank/DDBJ whole genome shotgun (WGS) entry which is preliminary data.</text>
</comment>
<dbReference type="InterPro" id="IPR007341">
    <property type="entry name" value="Transgly_assoc"/>
</dbReference>
<evidence type="ECO:0000256" key="3">
    <source>
        <dbReference type="ARBA" id="ARBA00022475"/>
    </source>
</evidence>
<evidence type="ECO:0000256" key="7">
    <source>
        <dbReference type="SAM" id="Phobius"/>
    </source>
</evidence>
<evidence type="ECO:0000256" key="1">
    <source>
        <dbReference type="ARBA" id="ARBA00004651"/>
    </source>
</evidence>
<name>A0A0G0DMJ1_9BACT</name>
<evidence type="ECO:0000256" key="6">
    <source>
        <dbReference type="ARBA" id="ARBA00023136"/>
    </source>
</evidence>
<keyword evidence="6 7" id="KW-0472">Membrane</keyword>
<organism evidence="8 9">
    <name type="scientific">candidate division WS6 bacterium GW2011_GWC1_36_11</name>
    <dbReference type="NCBI Taxonomy" id="1619090"/>
    <lineage>
        <taxon>Bacteria</taxon>
        <taxon>Candidatus Dojkabacteria</taxon>
    </lineage>
</organism>
<dbReference type="Pfam" id="PF04226">
    <property type="entry name" value="Transgly_assoc"/>
    <property type="match status" value="1"/>
</dbReference>
<dbReference type="Proteomes" id="UP000034140">
    <property type="component" value="Unassembled WGS sequence"/>
</dbReference>
<proteinExistence type="inferred from homology"/>
<dbReference type="PANTHER" id="PTHR33884">
    <property type="entry name" value="UPF0410 PROTEIN YMGE"/>
    <property type="match status" value="1"/>
</dbReference>
<sequence>MSILLWIVLGAVAGWIAGLIMKSNHGMFEDILLGIVGAIVGGWIMNLLGQSGVTGFNIYSLIVAVIGAVVLIFLGRLLHK</sequence>
<keyword evidence="4 7" id="KW-0812">Transmembrane</keyword>
<accession>A0A0G0DMJ1</accession>
<evidence type="ECO:0000313" key="9">
    <source>
        <dbReference type="Proteomes" id="UP000034140"/>
    </source>
</evidence>
<dbReference type="EMBL" id="LBRE01000047">
    <property type="protein sequence ID" value="KKP90086.1"/>
    <property type="molecule type" value="Genomic_DNA"/>
</dbReference>
<feature type="transmembrane region" description="Helical" evidence="7">
    <location>
        <begin position="6"/>
        <end position="24"/>
    </location>
</feature>
<comment type="subcellular location">
    <subcellularLocation>
        <location evidence="1">Cell membrane</location>
        <topology evidence="1">Multi-pass membrane protein</topology>
    </subcellularLocation>
</comment>
<keyword evidence="5 7" id="KW-1133">Transmembrane helix</keyword>
<feature type="transmembrane region" description="Helical" evidence="7">
    <location>
        <begin position="31"/>
        <end position="50"/>
    </location>
</feature>
<evidence type="ECO:0000256" key="5">
    <source>
        <dbReference type="ARBA" id="ARBA00022989"/>
    </source>
</evidence>
<dbReference type="PANTHER" id="PTHR33884:SF3">
    <property type="entry name" value="UPF0410 PROTEIN YMGE"/>
    <property type="match status" value="1"/>
</dbReference>
<feature type="transmembrane region" description="Helical" evidence="7">
    <location>
        <begin position="56"/>
        <end position="78"/>
    </location>
</feature>
<dbReference type="GO" id="GO:0005886">
    <property type="term" value="C:plasma membrane"/>
    <property type="evidence" value="ECO:0007669"/>
    <property type="project" value="UniProtKB-SubCell"/>
</dbReference>
<comment type="similarity">
    <text evidence="2">Belongs to the UPF0410 family.</text>
</comment>
<dbReference type="AlphaFoldDB" id="A0A0G0DMJ1"/>
<dbReference type="PATRIC" id="fig|1619090.3.peg.737"/>
<keyword evidence="3" id="KW-1003">Cell membrane</keyword>
<evidence type="ECO:0000313" key="8">
    <source>
        <dbReference type="EMBL" id="KKP90086.1"/>
    </source>
</evidence>
<protein>
    <submittedName>
        <fullName evidence="8">Transglycosylase-associated protein</fullName>
    </submittedName>
</protein>
<evidence type="ECO:0000256" key="4">
    <source>
        <dbReference type="ARBA" id="ARBA00022692"/>
    </source>
</evidence>
<reference evidence="8 9" key="1">
    <citation type="journal article" date="2015" name="Nature">
        <title>rRNA introns, odd ribosomes, and small enigmatic genomes across a large radiation of phyla.</title>
        <authorList>
            <person name="Brown C.T."/>
            <person name="Hug L.A."/>
            <person name="Thomas B.C."/>
            <person name="Sharon I."/>
            <person name="Castelle C.J."/>
            <person name="Singh A."/>
            <person name="Wilkins M.J."/>
            <person name="Williams K.H."/>
            <person name="Banfield J.F."/>
        </authorList>
    </citation>
    <scope>NUCLEOTIDE SEQUENCE [LARGE SCALE GENOMIC DNA]</scope>
</reference>